<dbReference type="PANTHER" id="PTHR43435:SF4">
    <property type="entry name" value="FGGY CARBOHYDRATE KINASE DOMAIN-CONTAINING PROTEIN"/>
    <property type="match status" value="1"/>
</dbReference>
<dbReference type="EMBL" id="CAJPEV010000520">
    <property type="protein sequence ID" value="CAG0886080.1"/>
    <property type="molecule type" value="Genomic_DNA"/>
</dbReference>
<evidence type="ECO:0000259" key="4">
    <source>
        <dbReference type="Pfam" id="PF00370"/>
    </source>
</evidence>
<evidence type="ECO:0000313" key="6">
    <source>
        <dbReference type="EMBL" id="CAD7243896.1"/>
    </source>
</evidence>
<keyword evidence="7" id="KW-1185">Reference proteome</keyword>
<dbReference type="Pfam" id="PF00370">
    <property type="entry name" value="FGGY_N"/>
    <property type="match status" value="1"/>
</dbReference>
<organism evidence="6">
    <name type="scientific">Darwinula stevensoni</name>
    <dbReference type="NCBI Taxonomy" id="69355"/>
    <lineage>
        <taxon>Eukaryota</taxon>
        <taxon>Metazoa</taxon>
        <taxon>Ecdysozoa</taxon>
        <taxon>Arthropoda</taxon>
        <taxon>Crustacea</taxon>
        <taxon>Oligostraca</taxon>
        <taxon>Ostracoda</taxon>
        <taxon>Podocopa</taxon>
        <taxon>Podocopida</taxon>
        <taxon>Darwinulocopina</taxon>
        <taxon>Darwinuloidea</taxon>
        <taxon>Darwinulidae</taxon>
        <taxon>Darwinula</taxon>
    </lineage>
</organism>
<dbReference type="EMBL" id="LR900037">
    <property type="protein sequence ID" value="CAD7243896.1"/>
    <property type="molecule type" value="Genomic_DNA"/>
</dbReference>
<keyword evidence="2" id="KW-0808">Transferase</keyword>
<dbReference type="CDD" id="cd07782">
    <property type="entry name" value="ASKHA_NBD_FGGY_D-RBK"/>
    <property type="match status" value="1"/>
</dbReference>
<dbReference type="Proteomes" id="UP000677054">
    <property type="component" value="Unassembled WGS sequence"/>
</dbReference>
<evidence type="ECO:0000256" key="1">
    <source>
        <dbReference type="ARBA" id="ARBA00009156"/>
    </source>
</evidence>
<comment type="similarity">
    <text evidence="1">Belongs to the FGGY kinase family.</text>
</comment>
<evidence type="ECO:0000313" key="7">
    <source>
        <dbReference type="Proteomes" id="UP000677054"/>
    </source>
</evidence>
<feature type="domain" description="Carbohydrate kinase FGGY N-terminal" evidence="4">
    <location>
        <begin position="13"/>
        <end position="162"/>
    </location>
</feature>
<dbReference type="PANTHER" id="PTHR43435">
    <property type="entry name" value="RIBULOKINASE"/>
    <property type="match status" value="1"/>
</dbReference>
<dbReference type="Gene3D" id="3.30.420.40">
    <property type="match status" value="1"/>
</dbReference>
<dbReference type="InterPro" id="IPR018484">
    <property type="entry name" value="FGGY_N"/>
</dbReference>
<dbReference type="InterPro" id="IPR000577">
    <property type="entry name" value="Carb_kinase_FGGY"/>
</dbReference>
<dbReference type="Pfam" id="PF02782">
    <property type="entry name" value="FGGY_C"/>
    <property type="match status" value="1"/>
</dbReference>
<reference evidence="6" key="1">
    <citation type="submission" date="2020-11" db="EMBL/GenBank/DDBJ databases">
        <authorList>
            <person name="Tran Van P."/>
        </authorList>
    </citation>
    <scope>NUCLEOTIDE SEQUENCE</scope>
</reference>
<dbReference type="GO" id="GO:0019150">
    <property type="term" value="F:D-ribulokinase activity"/>
    <property type="evidence" value="ECO:0007669"/>
    <property type="project" value="TreeGrafter"/>
</dbReference>
<dbReference type="Gene3D" id="1.20.58.2240">
    <property type="match status" value="1"/>
</dbReference>
<dbReference type="PIRSF" id="PIRSF000538">
    <property type="entry name" value="GlpK"/>
    <property type="match status" value="1"/>
</dbReference>
<dbReference type="SUPFAM" id="SSF53067">
    <property type="entry name" value="Actin-like ATPase domain"/>
    <property type="match status" value="2"/>
</dbReference>
<sequence length="536" mass="57800">MLGMTSDAKNDSYFVGVDVGSGSVRAGLFNMRGQCLHVSSVPIQTWNPKPNFYQQSSDDIWSACCTAVQEATREHASDVRGMGFAGTCSLVVLSPEGQPVSVCPCSGDVRQNIIMWMDHRAESEAEQINTTGHHVLEYVGGKISLEMQLPKLLWLKKNLPSQCWTRAGSLCSLVCKWTYQASLDKNIGWDEDFLRSIGLVDLLLDDFKKIGNDVKTPGSQLGAGLTKKAAEELGLRPGIPVGASAIDAHAGGIGLLAAVPSSLSHSTNGLPHRLALICGSSTCLMALSKEPLFVHGVWGPYANAMVPGYWLSEGGQSATGMLLDHIIRSHPAHQHLLSENGESQVYQRLEGILGSCQLEEGLGSVSLLTRDLHIWPDFHGNRSPLADPSLKGMMSGLTLSSGKKELARLYLATVQALGYSTRHVIETMNAAGHEIQEILVCGGLSESSLFCKMQADITGHPVLVPETREAVLLGAAILGACAAGTWSDVLTAMSHMGGSARIINPDSSEKRYHDKKYQVFHELLNAQLRFQEIMNS</sequence>
<feature type="domain" description="Carbohydrate kinase FGGY C-terminal" evidence="5">
    <location>
        <begin position="274"/>
        <end position="483"/>
    </location>
</feature>
<protein>
    <recommendedName>
        <fullName evidence="8">FGGY carbohydrate kinase domain-containing protein</fullName>
    </recommendedName>
</protein>
<evidence type="ECO:0000256" key="3">
    <source>
        <dbReference type="ARBA" id="ARBA00022777"/>
    </source>
</evidence>
<keyword evidence="3" id="KW-0418">Kinase</keyword>
<evidence type="ECO:0000259" key="5">
    <source>
        <dbReference type="Pfam" id="PF02782"/>
    </source>
</evidence>
<gene>
    <name evidence="6" type="ORF">DSTB1V02_LOCUS3803</name>
</gene>
<dbReference type="GO" id="GO:0019321">
    <property type="term" value="P:pentose metabolic process"/>
    <property type="evidence" value="ECO:0007669"/>
    <property type="project" value="TreeGrafter"/>
</dbReference>
<dbReference type="NCBIfam" id="TIGR01315">
    <property type="entry name" value="5C_CHO_kinase"/>
    <property type="match status" value="1"/>
</dbReference>
<proteinExistence type="inferred from homology"/>
<evidence type="ECO:0008006" key="8">
    <source>
        <dbReference type="Google" id="ProtNLM"/>
    </source>
</evidence>
<name>A0A7R9A181_9CRUS</name>
<dbReference type="InterPro" id="IPR043129">
    <property type="entry name" value="ATPase_NBD"/>
</dbReference>
<accession>A0A7R9A181</accession>
<dbReference type="InterPro" id="IPR006003">
    <property type="entry name" value="FGGY_RbtK-like"/>
</dbReference>
<dbReference type="GO" id="GO:0005737">
    <property type="term" value="C:cytoplasm"/>
    <property type="evidence" value="ECO:0007669"/>
    <property type="project" value="TreeGrafter"/>
</dbReference>
<dbReference type="InterPro" id="IPR018485">
    <property type="entry name" value="FGGY_C"/>
</dbReference>
<dbReference type="OrthoDB" id="203824at2759"/>
<evidence type="ECO:0000256" key="2">
    <source>
        <dbReference type="ARBA" id="ARBA00022679"/>
    </source>
</evidence>
<dbReference type="AlphaFoldDB" id="A0A7R9A181"/>